<comment type="caution">
    <text evidence="10">The sequence shown here is derived from an EMBL/GenBank/DDBJ whole genome shotgun (WGS) entry which is preliminary data.</text>
</comment>
<evidence type="ECO:0000259" key="9">
    <source>
        <dbReference type="PROSITE" id="PS50011"/>
    </source>
</evidence>
<dbReference type="Gene3D" id="1.10.510.10">
    <property type="entry name" value="Transferase(Phosphotransferase) domain 1"/>
    <property type="match status" value="1"/>
</dbReference>
<dbReference type="PANTHER" id="PTHR24419">
    <property type="entry name" value="INTERLEUKIN-1 RECEPTOR-ASSOCIATED KINASE"/>
    <property type="match status" value="1"/>
</dbReference>
<evidence type="ECO:0000256" key="3">
    <source>
        <dbReference type="ARBA" id="ARBA00022679"/>
    </source>
</evidence>
<evidence type="ECO:0000256" key="8">
    <source>
        <dbReference type="ARBA" id="ARBA00048679"/>
    </source>
</evidence>
<protein>
    <recommendedName>
        <fullName evidence="1">non-specific serine/threonine protein kinase</fullName>
        <ecNumber evidence="1">2.7.11.1</ecNumber>
    </recommendedName>
</protein>
<keyword evidence="2" id="KW-0723">Serine/threonine-protein kinase</keyword>
<dbReference type="InterPro" id="IPR024604">
    <property type="entry name" value="GSG2_C"/>
</dbReference>
<comment type="catalytic activity">
    <reaction evidence="8">
        <text>L-seryl-[protein] + ATP = O-phospho-L-seryl-[protein] + ADP + H(+)</text>
        <dbReference type="Rhea" id="RHEA:17989"/>
        <dbReference type="Rhea" id="RHEA-COMP:9863"/>
        <dbReference type="Rhea" id="RHEA-COMP:11604"/>
        <dbReference type="ChEBI" id="CHEBI:15378"/>
        <dbReference type="ChEBI" id="CHEBI:29999"/>
        <dbReference type="ChEBI" id="CHEBI:30616"/>
        <dbReference type="ChEBI" id="CHEBI:83421"/>
        <dbReference type="ChEBI" id="CHEBI:456216"/>
        <dbReference type="EC" id="2.7.11.1"/>
    </reaction>
</comment>
<keyword evidence="11" id="KW-1185">Reference proteome</keyword>
<keyword evidence="4" id="KW-0547">Nucleotide-binding</keyword>
<evidence type="ECO:0000256" key="7">
    <source>
        <dbReference type="ARBA" id="ARBA00047899"/>
    </source>
</evidence>
<dbReference type="Gene3D" id="3.30.200.20">
    <property type="entry name" value="Phosphorylase Kinase, domain 1"/>
    <property type="match status" value="1"/>
</dbReference>
<evidence type="ECO:0000256" key="6">
    <source>
        <dbReference type="ARBA" id="ARBA00022840"/>
    </source>
</evidence>
<evidence type="ECO:0000256" key="2">
    <source>
        <dbReference type="ARBA" id="ARBA00022527"/>
    </source>
</evidence>
<comment type="catalytic activity">
    <reaction evidence="7">
        <text>L-threonyl-[protein] + ATP = O-phospho-L-threonyl-[protein] + ADP + H(+)</text>
        <dbReference type="Rhea" id="RHEA:46608"/>
        <dbReference type="Rhea" id="RHEA-COMP:11060"/>
        <dbReference type="Rhea" id="RHEA-COMP:11605"/>
        <dbReference type="ChEBI" id="CHEBI:15378"/>
        <dbReference type="ChEBI" id="CHEBI:30013"/>
        <dbReference type="ChEBI" id="CHEBI:30616"/>
        <dbReference type="ChEBI" id="CHEBI:61977"/>
        <dbReference type="ChEBI" id="CHEBI:456216"/>
        <dbReference type="EC" id="2.7.11.1"/>
    </reaction>
</comment>
<dbReference type="SMART" id="SM01331">
    <property type="entry name" value="DUF3635"/>
    <property type="match status" value="1"/>
</dbReference>
<dbReference type="EC" id="2.7.11.1" evidence="1"/>
<dbReference type="GO" id="GO:0005737">
    <property type="term" value="C:cytoplasm"/>
    <property type="evidence" value="ECO:0007669"/>
    <property type="project" value="TreeGrafter"/>
</dbReference>
<dbReference type="GO" id="GO:0000278">
    <property type="term" value="P:mitotic cell cycle"/>
    <property type="evidence" value="ECO:0007669"/>
    <property type="project" value="TreeGrafter"/>
</dbReference>
<dbReference type="InterPro" id="IPR011009">
    <property type="entry name" value="Kinase-like_dom_sf"/>
</dbReference>
<dbReference type="Proteomes" id="UP000469558">
    <property type="component" value="Unassembled WGS sequence"/>
</dbReference>
<dbReference type="EMBL" id="QGMK01002452">
    <property type="protein sequence ID" value="TVY58509.1"/>
    <property type="molecule type" value="Genomic_DNA"/>
</dbReference>
<dbReference type="SUPFAM" id="SSF56112">
    <property type="entry name" value="Protein kinase-like (PK-like)"/>
    <property type="match status" value="1"/>
</dbReference>
<dbReference type="GO" id="GO:0072354">
    <property type="term" value="F:histone H3T3 kinase activity"/>
    <property type="evidence" value="ECO:0007669"/>
    <property type="project" value="TreeGrafter"/>
</dbReference>
<dbReference type="GO" id="GO:0005634">
    <property type="term" value="C:nucleus"/>
    <property type="evidence" value="ECO:0007669"/>
    <property type="project" value="TreeGrafter"/>
</dbReference>
<evidence type="ECO:0000313" key="10">
    <source>
        <dbReference type="EMBL" id="TVY58509.1"/>
    </source>
</evidence>
<reference evidence="10 11" key="1">
    <citation type="submission" date="2018-05" db="EMBL/GenBank/DDBJ databases">
        <title>Genome sequencing and assembly of the regulated plant pathogen Lachnellula willkommii and related sister species for the development of diagnostic species identification markers.</title>
        <authorList>
            <person name="Giroux E."/>
            <person name="Bilodeau G."/>
        </authorList>
    </citation>
    <scope>NUCLEOTIDE SEQUENCE [LARGE SCALE GENOMIC DNA]</scope>
    <source>
        <strain evidence="10 11">CBS 268.59</strain>
    </source>
</reference>
<feature type="domain" description="Protein kinase" evidence="9">
    <location>
        <begin position="165"/>
        <end position="479"/>
    </location>
</feature>
<name>A0A8T9BXC8_9HELO</name>
<dbReference type="PANTHER" id="PTHR24419:SF18">
    <property type="entry name" value="SERINE_THREONINE-PROTEIN KINASE HASPIN"/>
    <property type="match status" value="1"/>
</dbReference>
<feature type="non-terminal residue" evidence="10">
    <location>
        <position position="1"/>
    </location>
</feature>
<dbReference type="GO" id="GO:0005524">
    <property type="term" value="F:ATP binding"/>
    <property type="evidence" value="ECO:0007669"/>
    <property type="project" value="UniProtKB-KW"/>
</dbReference>
<organism evidence="10 11">
    <name type="scientific">Lachnellula suecica</name>
    <dbReference type="NCBI Taxonomy" id="602035"/>
    <lineage>
        <taxon>Eukaryota</taxon>
        <taxon>Fungi</taxon>
        <taxon>Dikarya</taxon>
        <taxon>Ascomycota</taxon>
        <taxon>Pezizomycotina</taxon>
        <taxon>Leotiomycetes</taxon>
        <taxon>Helotiales</taxon>
        <taxon>Lachnaceae</taxon>
        <taxon>Lachnellula</taxon>
    </lineage>
</organism>
<dbReference type="Pfam" id="PF12330">
    <property type="entry name" value="Haspin_kinase"/>
    <property type="match status" value="1"/>
</dbReference>
<keyword evidence="3" id="KW-0808">Transferase</keyword>
<evidence type="ECO:0000256" key="4">
    <source>
        <dbReference type="ARBA" id="ARBA00022741"/>
    </source>
</evidence>
<gene>
    <name evidence="10" type="primary">Haspin</name>
    <name evidence="10" type="ORF">LSUE1_G008533</name>
</gene>
<dbReference type="AlphaFoldDB" id="A0A8T9BXC8"/>
<dbReference type="InterPro" id="IPR000719">
    <property type="entry name" value="Prot_kinase_dom"/>
</dbReference>
<evidence type="ECO:0000256" key="1">
    <source>
        <dbReference type="ARBA" id="ARBA00012513"/>
    </source>
</evidence>
<evidence type="ECO:0000256" key="5">
    <source>
        <dbReference type="ARBA" id="ARBA00022777"/>
    </source>
</evidence>
<dbReference type="GO" id="GO:0035556">
    <property type="term" value="P:intracellular signal transduction"/>
    <property type="evidence" value="ECO:0007669"/>
    <property type="project" value="TreeGrafter"/>
</dbReference>
<accession>A0A8T9BXC8</accession>
<dbReference type="OrthoDB" id="21018at2759"/>
<evidence type="ECO:0000313" key="11">
    <source>
        <dbReference type="Proteomes" id="UP000469558"/>
    </source>
</evidence>
<proteinExistence type="predicted"/>
<sequence length="479" mass="53901">MGRARTYGARKKHTSAAATAIFGNDAPKSPVSPERAVLADITSAFNNIDLNATKGDDIDNDDQNREYDLFVPEEAVEETEEVIYENELNRVSQYNSKVSLATNWRAGSIKFEEHQDEDGEVSEQDTGDITLDPKYTHLLPLINAYKTDTGQVLTCHSWADMLPETCTVVKIAEASYAEVYRITVPTGETSIIKMMRIQSPHDPSSSESVCDTAIQVQNIISEVRIMNALTELPGFVRFKDAQIIRGRSVPAFIEAYEQREAQPKVKQSFFPHPEEYTEESEFLAIELGDAGCVLEEFPVKNIEQVWDIFLGTVLALAKGEMANEFEHRDLHENNICISTTTSTLPSNSPTKLGHAGIKVTLIDYGLSRATLAHNTTVYLDLETDPSLFQGSEGHPQFNAYRRMRTHLITGEHISKSRSWHEDSHPEQSWETYMPYSNVVWIGYMLGYLKKVYRKGMGRGKGQMKAWGAFVEETVELGRR</sequence>
<dbReference type="PROSITE" id="PS50011">
    <property type="entry name" value="PROTEIN_KINASE_DOM"/>
    <property type="match status" value="1"/>
</dbReference>
<keyword evidence="6" id="KW-0067">ATP-binding</keyword>
<keyword evidence="5 10" id="KW-0418">Kinase</keyword>